<dbReference type="InterPro" id="IPR001680">
    <property type="entry name" value="WD40_rpt"/>
</dbReference>
<dbReference type="InterPro" id="IPR050687">
    <property type="entry name" value="Dynein_IC"/>
</dbReference>
<evidence type="ECO:0000256" key="2">
    <source>
        <dbReference type="ARBA" id="ARBA00022490"/>
    </source>
</evidence>
<name>A7RZ65_NEMVE</name>
<sequence>MFSDESHEPVYFTSSWKTERYVKESGAQTSEIITYEADVQVVNRADAGCQTEEETEQEMVIGHDNSQNLVNFMLRVYPDVSKQLEANAISHAFDGYDVDWEEKSSAVTCQHRLINQASGNQLQITSLSWNSTGSVIAAAYGRLDHEDWCTHKSSLCTWNLDRRGINVNKADTTVDLSSCLLSLAFHPKSPALIAGGTFNGEVHLWDLSCEDEMLVASSGMGNDSHREPVNKIMWLLDPDSKGKKYQILSASGDGKVLLWQVPPIESQDLRLVGGYILQTGAVPRSLRTSKAKGDMEMGVTTLSFSHEDKTLFVLGSEAGGIFKCSVNSRGPPVGNVTSSVPLGSPVTFAFAPHVGPVFSVNCSPYHRNLFLTCGTDGTIRLYTMLQAKPLLSLEPAAGYLFAIRWSPVRPLVFSVATGDGRLLIYDMKVNHINPVTTIDVSDKKPVHTLEYNIHRRQLVATGDSEGVIKIWRLSDELTTQGPRETEILTDIAETQGD</sequence>
<keyword evidence="2" id="KW-0963">Cytoplasm</keyword>
<accession>A7RZ65</accession>
<dbReference type="OMA" id="SYVCAWN"/>
<dbReference type="GO" id="GO:0042073">
    <property type="term" value="P:intraciliary transport"/>
    <property type="evidence" value="ECO:0000318"/>
    <property type="project" value="GO_Central"/>
</dbReference>
<keyword evidence="6" id="KW-1185">Reference proteome</keyword>
<dbReference type="SMART" id="SM00320">
    <property type="entry name" value="WD40"/>
    <property type="match status" value="5"/>
</dbReference>
<organism evidence="5 6">
    <name type="scientific">Nematostella vectensis</name>
    <name type="common">Starlet sea anemone</name>
    <dbReference type="NCBI Taxonomy" id="45351"/>
    <lineage>
        <taxon>Eukaryota</taxon>
        <taxon>Metazoa</taxon>
        <taxon>Cnidaria</taxon>
        <taxon>Anthozoa</taxon>
        <taxon>Hexacorallia</taxon>
        <taxon>Actiniaria</taxon>
        <taxon>Edwardsiidae</taxon>
        <taxon>Nematostella</taxon>
    </lineage>
</organism>
<evidence type="ECO:0000313" key="6">
    <source>
        <dbReference type="Proteomes" id="UP000001593"/>
    </source>
</evidence>
<gene>
    <name evidence="5" type="ORF">NEMVEDRAFT_v1g241710</name>
</gene>
<dbReference type="GO" id="GO:0097014">
    <property type="term" value="C:ciliary plasm"/>
    <property type="evidence" value="ECO:0000318"/>
    <property type="project" value="GO_Central"/>
</dbReference>
<dbReference type="STRING" id="45351.A7RZ65"/>
<dbReference type="FunFam" id="2.130.10.10:FF:000283">
    <property type="entry name" value="WD repeat domain 34"/>
    <property type="match status" value="1"/>
</dbReference>
<evidence type="ECO:0000313" key="5">
    <source>
        <dbReference type="EMBL" id="EDO43231.1"/>
    </source>
</evidence>
<dbReference type="FunFam" id="2.130.10.10:FF:002186">
    <property type="entry name" value="WD repeat domain 34"/>
    <property type="match status" value="1"/>
</dbReference>
<dbReference type="SUPFAM" id="SSF50978">
    <property type="entry name" value="WD40 repeat-like"/>
    <property type="match status" value="1"/>
</dbReference>
<keyword evidence="4" id="KW-0677">Repeat</keyword>
<dbReference type="InterPro" id="IPR015943">
    <property type="entry name" value="WD40/YVTN_repeat-like_dom_sf"/>
</dbReference>
<dbReference type="AlphaFoldDB" id="A7RZ65"/>
<dbReference type="InterPro" id="IPR036322">
    <property type="entry name" value="WD40_repeat_dom_sf"/>
</dbReference>
<proteinExistence type="predicted"/>
<evidence type="ECO:0000256" key="1">
    <source>
        <dbReference type="ARBA" id="ARBA00004496"/>
    </source>
</evidence>
<comment type="subcellular location">
    <subcellularLocation>
        <location evidence="1">Cytoplasm</location>
    </subcellularLocation>
</comment>
<dbReference type="Pfam" id="PF00400">
    <property type="entry name" value="WD40"/>
    <property type="match status" value="1"/>
</dbReference>
<dbReference type="HOGENOM" id="CLU_031167_0_0_1"/>
<keyword evidence="3" id="KW-0853">WD repeat</keyword>
<dbReference type="PANTHER" id="PTHR12442">
    <property type="entry name" value="DYNEIN INTERMEDIATE CHAIN"/>
    <property type="match status" value="1"/>
</dbReference>
<protein>
    <recommendedName>
        <fullName evidence="7">WD repeat-containing protein 34-like</fullName>
    </recommendedName>
</protein>
<dbReference type="eggNOG" id="KOG1587">
    <property type="taxonomic scope" value="Eukaryota"/>
</dbReference>
<evidence type="ECO:0008006" key="7">
    <source>
        <dbReference type="Google" id="ProtNLM"/>
    </source>
</evidence>
<dbReference type="GO" id="GO:0045503">
    <property type="term" value="F:dynein light chain binding"/>
    <property type="evidence" value="ECO:0000318"/>
    <property type="project" value="GO_Central"/>
</dbReference>
<dbReference type="OrthoDB" id="445052at2759"/>
<dbReference type="EMBL" id="DS469556">
    <property type="protein sequence ID" value="EDO43231.1"/>
    <property type="molecule type" value="Genomic_DNA"/>
</dbReference>
<dbReference type="GO" id="GO:0045504">
    <property type="term" value="F:dynein heavy chain binding"/>
    <property type="evidence" value="ECO:0000318"/>
    <property type="project" value="GO_Central"/>
</dbReference>
<dbReference type="PANTHER" id="PTHR12442:SF26">
    <property type="entry name" value="CYTOPLASMIC DYNEIN 2 INTERMEDIATE CHAIN 2"/>
    <property type="match status" value="1"/>
</dbReference>
<dbReference type="Gene3D" id="2.130.10.10">
    <property type="entry name" value="YVTN repeat-like/Quinoprotein amine dehydrogenase"/>
    <property type="match status" value="2"/>
</dbReference>
<dbReference type="InParanoid" id="A7RZ65"/>
<reference evidence="5 6" key="1">
    <citation type="journal article" date="2007" name="Science">
        <title>Sea anemone genome reveals ancestral eumetazoan gene repertoire and genomic organization.</title>
        <authorList>
            <person name="Putnam N.H."/>
            <person name="Srivastava M."/>
            <person name="Hellsten U."/>
            <person name="Dirks B."/>
            <person name="Chapman J."/>
            <person name="Salamov A."/>
            <person name="Terry A."/>
            <person name="Shapiro H."/>
            <person name="Lindquist E."/>
            <person name="Kapitonov V.V."/>
            <person name="Jurka J."/>
            <person name="Genikhovich G."/>
            <person name="Grigoriev I.V."/>
            <person name="Lucas S.M."/>
            <person name="Steele R.E."/>
            <person name="Finnerty J.R."/>
            <person name="Technau U."/>
            <person name="Martindale M.Q."/>
            <person name="Rokhsar D.S."/>
        </authorList>
    </citation>
    <scope>NUCLEOTIDE SEQUENCE [LARGE SCALE GENOMIC DNA]</scope>
    <source>
        <strain evidence="6">CH2 X CH6</strain>
    </source>
</reference>
<evidence type="ECO:0000256" key="4">
    <source>
        <dbReference type="ARBA" id="ARBA00022737"/>
    </source>
</evidence>
<dbReference type="GO" id="GO:0005868">
    <property type="term" value="C:cytoplasmic dynein complex"/>
    <property type="evidence" value="ECO:0000318"/>
    <property type="project" value="GO_Central"/>
</dbReference>
<dbReference type="Proteomes" id="UP000001593">
    <property type="component" value="Unassembled WGS sequence"/>
</dbReference>
<dbReference type="PhylomeDB" id="A7RZ65"/>
<evidence type="ECO:0000256" key="3">
    <source>
        <dbReference type="ARBA" id="ARBA00022574"/>
    </source>
</evidence>